<name>A0A0H3AAK4_NITV4</name>
<dbReference type="Pfam" id="PF25137">
    <property type="entry name" value="ADH_Fe_C"/>
    <property type="match status" value="1"/>
</dbReference>
<protein>
    <submittedName>
        <fullName evidence="4">Iron-containing alcohol dehydrogenase</fullName>
    </submittedName>
</protein>
<evidence type="ECO:0000259" key="2">
    <source>
        <dbReference type="Pfam" id="PF00465"/>
    </source>
</evidence>
<accession>A0A0H3AAK4</accession>
<keyword evidence="1" id="KW-0560">Oxidoreductase</keyword>
<dbReference type="GO" id="GO:0046872">
    <property type="term" value="F:metal ion binding"/>
    <property type="evidence" value="ECO:0007669"/>
    <property type="project" value="InterPro"/>
</dbReference>
<dbReference type="RefSeq" id="WP_010937660.1">
    <property type="nucleotide sequence ID" value="NC_008751.1"/>
</dbReference>
<dbReference type="PANTHER" id="PTHR11496:SF104">
    <property type="entry name" value="3-DEOXY-ALPHA-D-MANNO-OCTULOSONATE 8-OXIDASE"/>
    <property type="match status" value="1"/>
</dbReference>
<proteinExistence type="predicted"/>
<dbReference type="GO" id="GO:0004022">
    <property type="term" value="F:alcohol dehydrogenase (NAD+) activity"/>
    <property type="evidence" value="ECO:0007669"/>
    <property type="project" value="TreeGrafter"/>
</dbReference>
<evidence type="ECO:0000313" key="4">
    <source>
        <dbReference type="EMBL" id="ABM29643.1"/>
    </source>
</evidence>
<dbReference type="InterPro" id="IPR056798">
    <property type="entry name" value="ADH_Fe_C"/>
</dbReference>
<evidence type="ECO:0000313" key="5">
    <source>
        <dbReference type="Proteomes" id="UP000009173"/>
    </source>
</evidence>
<sequence length="357" mass="39394">MYRNTKNVPYYVFGKGSFAQLGDLLAERRAEKGPVVFFVDHFFRGHDLIDRLPMQQGDQLHFVDTTEEPKTTDIDAFTAAIRADDDRQPCCVVGIGGGAVLDTAKAVANMLTNPGKAEDYQGWDLVKFPAVYKIGVPTLSGTGAECSRTCVLTNVQRGIKLGMNSDFTMYDQLLLDPELTRTVPRDQYFYTGMDTYMHCIESLRGSYRNVIIDALAEKAVGMCLDIFLSDDMMSDENLEKMMIASYLGGMSAGNVGVIHPISAGLSVVLHAHHGIANCHAMSVLEEFYPEDHKHFVAMMERQGVTLPKGLCANLTDAQYESLVASSVVHEKPLTNALGPGFRDILTREKVISLFKAM</sequence>
<dbReference type="Pfam" id="PF00465">
    <property type="entry name" value="Fe-ADH"/>
    <property type="match status" value="1"/>
</dbReference>
<dbReference type="InterPro" id="IPR001670">
    <property type="entry name" value="ADH_Fe/GldA"/>
</dbReference>
<feature type="domain" description="Fe-containing alcohol dehydrogenase-like C-terminal" evidence="3">
    <location>
        <begin position="190"/>
        <end position="281"/>
    </location>
</feature>
<reference evidence="5" key="1">
    <citation type="journal article" date="2009" name="Environ. Microbiol.">
        <title>Contribution of mobile genetic elements to Desulfovibrio vulgaris genome plasticity.</title>
        <authorList>
            <person name="Walker C.B."/>
            <person name="Stolyar S."/>
            <person name="Chivian D."/>
            <person name="Pinel N."/>
            <person name="Gabster J.A."/>
            <person name="Dehal P.S."/>
            <person name="He Z."/>
            <person name="Yang Z.K."/>
            <person name="Yen H.C."/>
            <person name="Zhou J."/>
            <person name="Wall J.D."/>
            <person name="Hazen T.C."/>
            <person name="Arkin A.P."/>
            <person name="Stahl D.A."/>
        </authorList>
    </citation>
    <scope>NUCLEOTIDE SEQUENCE [LARGE SCALE GENOMIC DNA]</scope>
    <source>
        <strain evidence="5">DP4</strain>
    </source>
</reference>
<dbReference type="HOGENOM" id="CLU_773153_0_0_7"/>
<dbReference type="KEGG" id="dvl:Dvul_2631"/>
<dbReference type="Gene3D" id="3.40.50.1970">
    <property type="match status" value="1"/>
</dbReference>
<dbReference type="PANTHER" id="PTHR11496">
    <property type="entry name" value="ALCOHOL DEHYDROGENASE"/>
    <property type="match status" value="1"/>
</dbReference>
<gene>
    <name evidence="4" type="ordered locus">Dvul_2631</name>
</gene>
<dbReference type="CDD" id="cd08184">
    <property type="entry name" value="Fe-ADH_KdnB-like"/>
    <property type="match status" value="1"/>
</dbReference>
<organism evidence="4 5">
    <name type="scientific">Nitratidesulfovibrio vulgaris (strain DP4)</name>
    <name type="common">Desulfovibrio vulgaris</name>
    <dbReference type="NCBI Taxonomy" id="391774"/>
    <lineage>
        <taxon>Bacteria</taxon>
        <taxon>Pseudomonadati</taxon>
        <taxon>Thermodesulfobacteriota</taxon>
        <taxon>Desulfovibrionia</taxon>
        <taxon>Desulfovibrionales</taxon>
        <taxon>Desulfovibrionaceae</taxon>
        <taxon>Nitratidesulfovibrio</taxon>
    </lineage>
</organism>
<feature type="domain" description="Alcohol dehydrogenase iron-type/glycerol dehydrogenase GldA" evidence="2">
    <location>
        <begin position="11"/>
        <end position="177"/>
    </location>
</feature>
<dbReference type="SMR" id="A0A0H3AAK4"/>
<dbReference type="AlphaFoldDB" id="A0A0H3AAK4"/>
<evidence type="ECO:0000259" key="3">
    <source>
        <dbReference type="Pfam" id="PF25137"/>
    </source>
</evidence>
<dbReference type="EMBL" id="CP000527">
    <property type="protein sequence ID" value="ABM29643.1"/>
    <property type="molecule type" value="Genomic_DNA"/>
</dbReference>
<dbReference type="Proteomes" id="UP000009173">
    <property type="component" value="Chromosome"/>
</dbReference>
<dbReference type="Gene3D" id="1.20.1090.10">
    <property type="entry name" value="Dehydroquinate synthase-like - alpha domain"/>
    <property type="match status" value="1"/>
</dbReference>
<dbReference type="SUPFAM" id="SSF56796">
    <property type="entry name" value="Dehydroquinate synthase-like"/>
    <property type="match status" value="1"/>
</dbReference>
<dbReference type="InterPro" id="IPR039697">
    <property type="entry name" value="Alcohol_dehydrogenase_Fe"/>
</dbReference>
<evidence type="ECO:0000256" key="1">
    <source>
        <dbReference type="ARBA" id="ARBA00023002"/>
    </source>
</evidence>